<reference evidence="1 2" key="1">
    <citation type="journal article" date="2013" name="ISME J.">
        <title>Comparative genomics of pathogenic lineages of Vibrio nigripulchritudo identifies virulence-associated traits.</title>
        <authorList>
            <person name="Goudenege D."/>
            <person name="Labreuche Y."/>
            <person name="Krin E."/>
            <person name="Ansquer D."/>
            <person name="Mangenot S."/>
            <person name="Calteau A."/>
            <person name="Medigue C."/>
            <person name="Mazel D."/>
            <person name="Polz M.F."/>
            <person name="Le Roux F."/>
        </authorList>
    </citation>
    <scope>NUCLEOTIDE SEQUENCE [LARGE SCALE GENOMIC DNA]</scope>
    <source>
        <strain evidence="1 2">SOn1</strain>
    </source>
</reference>
<proteinExistence type="predicted"/>
<dbReference type="AlphaFoldDB" id="A0AAV2VWY2"/>
<evidence type="ECO:0000313" key="2">
    <source>
        <dbReference type="Proteomes" id="UP000018211"/>
    </source>
</evidence>
<sequence>MSSFFIQSMEYFEAIEKQKSENDSPRRIRCKTVSKLRSGNVAVIRFIVQD</sequence>
<dbReference type="Proteomes" id="UP000018211">
    <property type="component" value="Unassembled WGS sequence"/>
</dbReference>
<comment type="caution">
    <text evidence="1">The sequence shown here is derived from an EMBL/GenBank/DDBJ whole genome shotgun (WGS) entry which is preliminary data.</text>
</comment>
<accession>A0AAV2VWY2</accession>
<gene>
    <name evidence="1" type="ORF">VIBNISOn1_790042</name>
</gene>
<organism evidence="1 2">
    <name type="scientific">Vibrio nigripulchritudo SOn1</name>
    <dbReference type="NCBI Taxonomy" id="1238450"/>
    <lineage>
        <taxon>Bacteria</taxon>
        <taxon>Pseudomonadati</taxon>
        <taxon>Pseudomonadota</taxon>
        <taxon>Gammaproteobacteria</taxon>
        <taxon>Vibrionales</taxon>
        <taxon>Vibrionaceae</taxon>
        <taxon>Vibrio</taxon>
    </lineage>
</organism>
<evidence type="ECO:0000313" key="1">
    <source>
        <dbReference type="EMBL" id="CCO49115.1"/>
    </source>
</evidence>
<dbReference type="EMBL" id="CAOF01000174">
    <property type="protein sequence ID" value="CCO49115.1"/>
    <property type="molecule type" value="Genomic_DNA"/>
</dbReference>
<protein>
    <submittedName>
        <fullName evidence="1">Uncharacterized protein</fullName>
    </submittedName>
</protein>
<name>A0AAV2VWY2_9VIBR</name>